<dbReference type="PANTHER" id="PTHR43130:SF3">
    <property type="entry name" value="HTH-TYPE TRANSCRIPTIONAL REGULATOR RV1931C"/>
    <property type="match status" value="1"/>
</dbReference>
<protein>
    <submittedName>
        <fullName evidence="5">AraC family transcriptional regulator</fullName>
    </submittedName>
</protein>
<dbReference type="SUPFAM" id="SSF52317">
    <property type="entry name" value="Class I glutamine amidotransferase-like"/>
    <property type="match status" value="1"/>
</dbReference>
<evidence type="ECO:0000259" key="4">
    <source>
        <dbReference type="PROSITE" id="PS01124"/>
    </source>
</evidence>
<dbReference type="PROSITE" id="PS01124">
    <property type="entry name" value="HTH_ARAC_FAMILY_2"/>
    <property type="match status" value="1"/>
</dbReference>
<gene>
    <name evidence="5" type="ORF">Aau02nite_25770</name>
</gene>
<organism evidence="5 6">
    <name type="scientific">Actinoplanes auranticolor</name>
    <dbReference type="NCBI Taxonomy" id="47988"/>
    <lineage>
        <taxon>Bacteria</taxon>
        <taxon>Bacillati</taxon>
        <taxon>Actinomycetota</taxon>
        <taxon>Actinomycetes</taxon>
        <taxon>Micromonosporales</taxon>
        <taxon>Micromonosporaceae</taxon>
        <taxon>Actinoplanes</taxon>
    </lineage>
</organism>
<sequence length="321" mass="33777">MPSDVAVVVAAPVPAFELGIVSELFGLRRLDPELPSYRYAICAEQRAPMPTSTGFTVTPTHTLRRLATADLIIVTGAAPPIPPPTPTLLAALRRSAARGATVAAVCTGAFVLGEAGLLDGRRATTHWGYADELAARHPGTTVDPDSIYVVDGPIATSAGASAAIDLCLHLTRTDHGADIANRVARELVVPAHRSGGQSQFTRTPVTAPQLPGSRTLADLLDWAAAHPDADLSVEALAARAAMSPRTFARHFAAATGSSPAAWVRAQRIRLAEQMLERDGATIAAVARRCGLGSPDTLRRHFRAVRGVSPEQYRTAFGAPTR</sequence>
<keyword evidence="1" id="KW-0805">Transcription regulation</keyword>
<dbReference type="InterPro" id="IPR052158">
    <property type="entry name" value="INH-QAR"/>
</dbReference>
<dbReference type="InterPro" id="IPR009057">
    <property type="entry name" value="Homeodomain-like_sf"/>
</dbReference>
<keyword evidence="6" id="KW-1185">Reference proteome</keyword>
<dbReference type="GO" id="GO:0003700">
    <property type="term" value="F:DNA-binding transcription factor activity"/>
    <property type="evidence" value="ECO:0007669"/>
    <property type="project" value="InterPro"/>
</dbReference>
<evidence type="ECO:0000313" key="6">
    <source>
        <dbReference type="Proteomes" id="UP000681340"/>
    </source>
</evidence>
<name>A0A919S7H4_9ACTN</name>
<dbReference type="InterPro" id="IPR029062">
    <property type="entry name" value="Class_I_gatase-like"/>
</dbReference>
<dbReference type="Proteomes" id="UP000681340">
    <property type="component" value="Unassembled WGS sequence"/>
</dbReference>
<dbReference type="AlphaFoldDB" id="A0A919S7H4"/>
<accession>A0A919S7H4</accession>
<dbReference type="Pfam" id="PF12833">
    <property type="entry name" value="HTH_18"/>
    <property type="match status" value="1"/>
</dbReference>
<dbReference type="Gene3D" id="1.10.10.60">
    <property type="entry name" value="Homeodomain-like"/>
    <property type="match status" value="1"/>
</dbReference>
<evidence type="ECO:0000256" key="2">
    <source>
        <dbReference type="ARBA" id="ARBA00023125"/>
    </source>
</evidence>
<dbReference type="InterPro" id="IPR002818">
    <property type="entry name" value="DJ-1/PfpI"/>
</dbReference>
<dbReference type="EMBL" id="BOQL01000021">
    <property type="protein sequence ID" value="GIM67068.1"/>
    <property type="molecule type" value="Genomic_DNA"/>
</dbReference>
<reference evidence="5" key="1">
    <citation type="submission" date="2021-03" db="EMBL/GenBank/DDBJ databases">
        <title>Whole genome shotgun sequence of Actinoplanes auranticolor NBRC 12245.</title>
        <authorList>
            <person name="Komaki H."/>
            <person name="Tamura T."/>
        </authorList>
    </citation>
    <scope>NUCLEOTIDE SEQUENCE</scope>
    <source>
        <strain evidence="5">NBRC 12245</strain>
    </source>
</reference>
<keyword evidence="2" id="KW-0238">DNA-binding</keyword>
<evidence type="ECO:0000256" key="3">
    <source>
        <dbReference type="ARBA" id="ARBA00023163"/>
    </source>
</evidence>
<dbReference type="RefSeq" id="WP_212988592.1">
    <property type="nucleotide sequence ID" value="NZ_BAABEA010000019.1"/>
</dbReference>
<dbReference type="Gene3D" id="3.40.50.880">
    <property type="match status" value="1"/>
</dbReference>
<dbReference type="InterPro" id="IPR018062">
    <property type="entry name" value="HTH_AraC-typ_CS"/>
</dbReference>
<proteinExistence type="predicted"/>
<feature type="domain" description="HTH araC/xylS-type" evidence="4">
    <location>
        <begin position="217"/>
        <end position="315"/>
    </location>
</feature>
<dbReference type="InterPro" id="IPR018060">
    <property type="entry name" value="HTH_AraC"/>
</dbReference>
<dbReference type="PANTHER" id="PTHR43130">
    <property type="entry name" value="ARAC-FAMILY TRANSCRIPTIONAL REGULATOR"/>
    <property type="match status" value="1"/>
</dbReference>
<dbReference type="SUPFAM" id="SSF46689">
    <property type="entry name" value="Homeodomain-like"/>
    <property type="match status" value="2"/>
</dbReference>
<dbReference type="Pfam" id="PF01965">
    <property type="entry name" value="DJ-1_PfpI"/>
    <property type="match status" value="1"/>
</dbReference>
<dbReference type="PROSITE" id="PS00041">
    <property type="entry name" value="HTH_ARAC_FAMILY_1"/>
    <property type="match status" value="1"/>
</dbReference>
<comment type="caution">
    <text evidence="5">The sequence shown here is derived from an EMBL/GenBank/DDBJ whole genome shotgun (WGS) entry which is preliminary data.</text>
</comment>
<dbReference type="GO" id="GO:0043565">
    <property type="term" value="F:sequence-specific DNA binding"/>
    <property type="evidence" value="ECO:0007669"/>
    <property type="project" value="InterPro"/>
</dbReference>
<evidence type="ECO:0000256" key="1">
    <source>
        <dbReference type="ARBA" id="ARBA00023015"/>
    </source>
</evidence>
<evidence type="ECO:0000313" key="5">
    <source>
        <dbReference type="EMBL" id="GIM67068.1"/>
    </source>
</evidence>
<keyword evidence="3" id="KW-0804">Transcription</keyword>
<dbReference type="SMART" id="SM00342">
    <property type="entry name" value="HTH_ARAC"/>
    <property type="match status" value="1"/>
</dbReference>
<dbReference type="CDD" id="cd03137">
    <property type="entry name" value="GATase1_AraC_1"/>
    <property type="match status" value="1"/>
</dbReference>